<keyword evidence="2" id="KW-0812">Transmembrane</keyword>
<sequence>MNRVVKGSLLALLICLLLLALAVAMVLGTTAGSRWVLGQVPGLQVEGFEGRLGGSWRANHVEWRQDDQHVTLVAPRLDWSLRCLFQLRLCIKHLGAEDVQLVFPPSAEEAPREPQAVQLPELNLPLRIELRQAAIGNLSLNGNELLHDLQLSANWNEQGLRIETLRVAQGDALRLVATGHVKPSGQWPVQLNGNLILPAPDDRPWALALQAEGELQGRLRLVVDSGGYLQGRLEGNVQPLQPDLPASLLLTASGFKASSALPDTLMLNQVRLQAEGALDAGYRITGGAQLPADEGPVALVLNALVSATGAQINQVRLQAGGEQSVQLEGSLDWSEALSAEAHLQWRDFPWLRLYPMEPPPVTLRRLDADLSYLDGSYLGNFSSDLDGPAGPFSLSSPVSGNLGEVHLPSLRLDAGQGSAAGQLSLGFADAIRWNTRLVLSALNPAYWVAELPGNLDGSLVSQGQLQDGHLEAEADLQLDGELRRLPTTLALQGRVEGERWVLPRLEVQLGDNRIQGRGLLSSELAAELQLALPRLDQLWPELRGAVQGRLDLSGTRQQPRGVLSLAGRRLGYGETFVDSLNVRGNLIERNQTRLDLVAEGLRSGDTDWGRLTLTGNGDLDTQAVALQLTGDVLEAKLGLSGRLAQSDAGWHWQGRLEEAQLSAQEQRWRLQAPATLERFADGRLVLGAQCWRSGAASLCGEGEQRLMPEPSLRYQLRDFDLASLARWLPDDFQWQGELNGYLELELPEGGPRGQVRLDAGQGVLRLREEEEWVDFPYEALRLDSMLRPEQVDLQARFNGGQLGELQLEARIDPRGEEKPLAGTFTLRGLNLAVARPFVPQVGQLEGQINGNGRLSGTLQAPQVTGQLRLTEGLVAGGELPTSLENLQVLATISGQRMDLDGNWRSGARGSGRIAGWLTWQDRPAADIRLSGTRLSVVMPPYAELEVEPDLRIALTAQGLSLSGRLAVPRGDITIRELPPSTVKVSPDVVLVGEEPAEKGEGLPMRMDITVVVGQEELNFSGFGLTAQVAGDVHIGDQLDTRGELALTRGRYRAYGQRLTIRRARLLFVGPIDQPFLDVEAIRRVDDVVAGLRITGSAAAPRVEVFSEPAMAQEQALSYLVLGRPLGSGDDGAGDGALLAQAAIGLGLAGSAGITGNIARQLGIKDFLLETEGSGAQTSVVASGRLSDRLTLSYGVGVFDSVNTLSLRYRLSRRVFLEAASGLASSLDIFYRRDF</sequence>
<evidence type="ECO:0000256" key="4">
    <source>
        <dbReference type="ARBA" id="ARBA00023136"/>
    </source>
</evidence>
<keyword evidence="7" id="KW-1185">Reference proteome</keyword>
<accession>A0A0B3BI90</accession>
<evidence type="ECO:0000313" key="7">
    <source>
        <dbReference type="Proteomes" id="UP000030980"/>
    </source>
</evidence>
<evidence type="ECO:0000256" key="3">
    <source>
        <dbReference type="ARBA" id="ARBA00022989"/>
    </source>
</evidence>
<dbReference type="GO" id="GO:0005886">
    <property type="term" value="C:plasma membrane"/>
    <property type="evidence" value="ECO:0007669"/>
    <property type="project" value="InterPro"/>
</dbReference>
<dbReference type="OrthoDB" id="5555605at2"/>
<dbReference type="EMBL" id="JTAK01000005">
    <property type="protein sequence ID" value="KHO64168.1"/>
    <property type="molecule type" value="Genomic_DNA"/>
</dbReference>
<evidence type="ECO:0000313" key="6">
    <source>
        <dbReference type="EMBL" id="KHO64168.1"/>
    </source>
</evidence>
<keyword evidence="4" id="KW-0472">Membrane</keyword>
<dbReference type="Proteomes" id="UP000030980">
    <property type="component" value="Unassembled WGS sequence"/>
</dbReference>
<gene>
    <name evidence="6" type="ORF">PT85_13030</name>
</gene>
<organism evidence="6 7">
    <name type="scientific">Pseudomonas flexibilis</name>
    <dbReference type="NCBI Taxonomy" id="706570"/>
    <lineage>
        <taxon>Bacteria</taxon>
        <taxon>Pseudomonadati</taxon>
        <taxon>Pseudomonadota</taxon>
        <taxon>Gammaproteobacteria</taxon>
        <taxon>Pseudomonadales</taxon>
        <taxon>Pseudomonadaceae</taxon>
        <taxon>Pseudomonas</taxon>
    </lineage>
</organism>
<evidence type="ECO:0000259" key="5">
    <source>
        <dbReference type="Pfam" id="PF04357"/>
    </source>
</evidence>
<dbReference type="PANTHER" id="PTHR36985">
    <property type="entry name" value="TRANSLOCATION AND ASSEMBLY MODULE SUBUNIT TAMB"/>
    <property type="match status" value="1"/>
</dbReference>
<dbReference type="PANTHER" id="PTHR36985:SF1">
    <property type="entry name" value="TRANSLOCATION AND ASSEMBLY MODULE SUBUNIT TAMB"/>
    <property type="match status" value="1"/>
</dbReference>
<dbReference type="GO" id="GO:0097347">
    <property type="term" value="C:TAM protein secretion complex"/>
    <property type="evidence" value="ECO:0007669"/>
    <property type="project" value="TreeGrafter"/>
</dbReference>
<dbReference type="AlphaFoldDB" id="A0A0B3BI90"/>
<protein>
    <recommendedName>
        <fullName evidence="5">Translocation and assembly module TamB C-terminal domain-containing protein</fullName>
    </recommendedName>
</protein>
<name>A0A0B3BI90_9PSED</name>
<dbReference type="GO" id="GO:0009306">
    <property type="term" value="P:protein secretion"/>
    <property type="evidence" value="ECO:0007669"/>
    <property type="project" value="InterPro"/>
</dbReference>
<reference evidence="6 7" key="1">
    <citation type="submission" date="2014-11" db="EMBL/GenBank/DDBJ databases">
        <title>Genome sequence of Pseudomonas tuomuerensis JCM 14085.</title>
        <authorList>
            <person name="Shin S.-K."/>
            <person name="Yi H."/>
        </authorList>
    </citation>
    <scope>NUCLEOTIDE SEQUENCE [LARGE SCALE GENOMIC DNA]</scope>
    <source>
        <strain evidence="6 7">JCM 14085</strain>
    </source>
</reference>
<evidence type="ECO:0000256" key="1">
    <source>
        <dbReference type="ARBA" id="ARBA00004167"/>
    </source>
</evidence>
<dbReference type="InterPro" id="IPR007452">
    <property type="entry name" value="TamB_C"/>
</dbReference>
<dbReference type="RefSeq" id="WP_039606865.1">
    <property type="nucleotide sequence ID" value="NZ_FMUP01000003.1"/>
</dbReference>
<dbReference type="Pfam" id="PF04357">
    <property type="entry name" value="TamB"/>
    <property type="match status" value="1"/>
</dbReference>
<proteinExistence type="predicted"/>
<comment type="caution">
    <text evidence="6">The sequence shown here is derived from an EMBL/GenBank/DDBJ whole genome shotgun (WGS) entry which is preliminary data.</text>
</comment>
<evidence type="ECO:0000256" key="2">
    <source>
        <dbReference type="ARBA" id="ARBA00022692"/>
    </source>
</evidence>
<keyword evidence="3" id="KW-1133">Transmembrane helix</keyword>
<dbReference type="STRING" id="706570.PT85_13030"/>
<comment type="subcellular location">
    <subcellularLocation>
        <location evidence="1">Membrane</location>
        <topology evidence="1">Single-pass membrane protein</topology>
    </subcellularLocation>
</comment>
<feature type="domain" description="Translocation and assembly module TamB C-terminal" evidence="5">
    <location>
        <begin position="906"/>
        <end position="1234"/>
    </location>
</feature>